<organism evidence="12 13">
    <name type="scientific">Daphnia magna</name>
    <dbReference type="NCBI Taxonomy" id="35525"/>
    <lineage>
        <taxon>Eukaryota</taxon>
        <taxon>Metazoa</taxon>
        <taxon>Ecdysozoa</taxon>
        <taxon>Arthropoda</taxon>
        <taxon>Crustacea</taxon>
        <taxon>Branchiopoda</taxon>
        <taxon>Diplostraca</taxon>
        <taxon>Cladocera</taxon>
        <taxon>Anomopoda</taxon>
        <taxon>Daphniidae</taxon>
        <taxon>Daphnia</taxon>
    </lineage>
</organism>
<dbReference type="PRINTS" id="PR00081">
    <property type="entry name" value="GDHRDH"/>
</dbReference>
<dbReference type="InterPro" id="IPR054357">
    <property type="entry name" value="MFE-2_N"/>
</dbReference>
<dbReference type="Gene3D" id="1.10.287.4290">
    <property type="match status" value="1"/>
</dbReference>
<dbReference type="UniPathway" id="UPA00659"/>
<evidence type="ECO:0000256" key="7">
    <source>
        <dbReference type="ARBA" id="ARBA00023140"/>
    </source>
</evidence>
<feature type="domain" description="Ketoreductase" evidence="11">
    <location>
        <begin position="10"/>
        <end position="182"/>
    </location>
</feature>
<keyword evidence="7" id="KW-0576">Peroxisome</keyword>
<accession>A0A0N8D4S7</accession>
<dbReference type="SUPFAM" id="SSF51735">
    <property type="entry name" value="NAD(P)-binding Rossmann-fold domains"/>
    <property type="match status" value="1"/>
</dbReference>
<sequence>MSSQLRFDGKVAVVTGAGGGLGRAYALWFADRGAAVVINDLGGSASGEGSGRAADLVVNEIKDKGGKAVADYNSVEEGDKIVKTAIDNYGRIDILVNNAGILRDKSVANTSDNDWDLIHRVHLRGSFVTTRAAWPHFRKQNYGRIIMTSSVAGIYGNFGQSNYSAAKLGLLGLSNTLSIEGKKYNIHCNTIVPMAGSRLTKGILPPDMMEGMRPDLVAPVVLWLCHDSCSDTGSVIEAAAGWVGKYRWERTRGMTLRESTNDPILPEAVRDNWEQICDFNNSLHPKGNEASMLLGKVLQDLMEKDANRDAKLSPVEQALNWRPPPVKCQVTPREIILYALSVGASTGDKDGLRYLYEGDETFAPIPTFGVLLAQEALSQSNMITGGMPGFQVDLSKVLHGEQFIEIHKDIPTHGTLEASLNVVDILDKKSGAVIVTNVEVVDETGDKVISAQWSIFVVGAGGFGGKRNSDHIVPSVDAPKRKPDASLSYKTSIDQAALYRLTGDRNPLHIDASFAAMGGFDRPILHGLASYGISCRLVLQQYADNNPSLFKSMKSRFTSPVLPGQTLQVDMWREGNRIHVETKVAETGKTVLTGAYVDLKSVASAPAPVAPPAASTGLMSEAVFAEMKRRLDAKPEVGAKINAVYQWNILSNKKPAASWVVDLKAKPGDIYQGEPKGNKADCSLTLEDADMVALVTGKLNAQKAYMQGKLKIKGNIMLTQKLQGLLKENANL</sequence>
<dbReference type="EMBL" id="LRGB01001005">
    <property type="protein sequence ID" value="KZS13985.1"/>
    <property type="molecule type" value="Genomic_DNA"/>
</dbReference>
<dbReference type="InterPro" id="IPR003033">
    <property type="entry name" value="SCP2_sterol-bd_dom"/>
</dbReference>
<name>A0A0N8D4S7_9CRUS</name>
<evidence type="ECO:0000256" key="9">
    <source>
        <dbReference type="ARBA" id="ARBA00023239"/>
    </source>
</evidence>
<dbReference type="InterPro" id="IPR002539">
    <property type="entry name" value="MaoC-like_dom"/>
</dbReference>
<evidence type="ECO:0000256" key="2">
    <source>
        <dbReference type="ARBA" id="ARBA00005005"/>
    </source>
</evidence>
<dbReference type="GO" id="GO:0016491">
    <property type="term" value="F:oxidoreductase activity"/>
    <property type="evidence" value="ECO:0007669"/>
    <property type="project" value="UniProtKB-KW"/>
</dbReference>
<comment type="caution">
    <text evidence="12">The sequence shown here is derived from an EMBL/GenBank/DDBJ whole genome shotgun (WGS) entry which is preliminary data.</text>
</comment>
<dbReference type="AlphaFoldDB" id="A0A0N8D4S7"/>
<comment type="pathway">
    <text evidence="2">Lipid metabolism; fatty acid beta-oxidation.</text>
</comment>
<dbReference type="SMART" id="SM00822">
    <property type="entry name" value="PKS_KR"/>
    <property type="match status" value="1"/>
</dbReference>
<comment type="subcellular location">
    <subcellularLocation>
        <location evidence="1">Peroxisome</location>
    </subcellularLocation>
</comment>
<dbReference type="PRINTS" id="PR00080">
    <property type="entry name" value="SDRFAMILY"/>
</dbReference>
<dbReference type="CDD" id="cd03448">
    <property type="entry name" value="HDE_HSD"/>
    <property type="match status" value="1"/>
</dbReference>
<evidence type="ECO:0000313" key="12">
    <source>
        <dbReference type="EMBL" id="KZS13985.1"/>
    </source>
</evidence>
<dbReference type="InterPro" id="IPR051687">
    <property type="entry name" value="Peroxisomal_Beta-Oxidation"/>
</dbReference>
<evidence type="ECO:0000259" key="11">
    <source>
        <dbReference type="SMART" id="SM00822"/>
    </source>
</evidence>
<dbReference type="GO" id="GO:0018812">
    <property type="term" value="F:3-hydroxyacyl-CoA dehydratase activity"/>
    <property type="evidence" value="ECO:0007669"/>
    <property type="project" value="UniProtKB-ARBA"/>
</dbReference>
<dbReference type="InterPro" id="IPR029069">
    <property type="entry name" value="HotDog_dom_sf"/>
</dbReference>
<evidence type="ECO:0000256" key="3">
    <source>
        <dbReference type="ARBA" id="ARBA00006484"/>
    </source>
</evidence>
<dbReference type="FunFam" id="3.10.129.10:FF:000013">
    <property type="entry name" value="Peroxisomal multifunctional enzyme type 2"/>
    <property type="match status" value="1"/>
</dbReference>
<proteinExistence type="inferred from homology"/>
<keyword evidence="5" id="KW-0560">Oxidoreductase</keyword>
<dbReference type="SUPFAM" id="SSF54637">
    <property type="entry name" value="Thioesterase/thiol ester dehydrase-isomerase"/>
    <property type="match status" value="2"/>
</dbReference>
<dbReference type="InterPro" id="IPR020904">
    <property type="entry name" value="Sc_DH/Rdtase_CS"/>
</dbReference>
<dbReference type="OrthoDB" id="3592703at2759"/>
<dbReference type="InterPro" id="IPR036291">
    <property type="entry name" value="NAD(P)-bd_dom_sf"/>
</dbReference>
<evidence type="ECO:0000256" key="5">
    <source>
        <dbReference type="ARBA" id="ARBA00023002"/>
    </source>
</evidence>
<evidence type="ECO:0000256" key="6">
    <source>
        <dbReference type="ARBA" id="ARBA00023098"/>
    </source>
</evidence>
<dbReference type="Gene3D" id="3.10.129.10">
    <property type="entry name" value="Hotdog Thioesterase"/>
    <property type="match status" value="2"/>
</dbReference>
<dbReference type="Pfam" id="PF02036">
    <property type="entry name" value="SCP2"/>
    <property type="match status" value="1"/>
</dbReference>
<evidence type="ECO:0000313" key="13">
    <source>
        <dbReference type="Proteomes" id="UP000076858"/>
    </source>
</evidence>
<dbReference type="FunFam" id="3.30.1050.10:FF:000001">
    <property type="entry name" value="Putative Non-specific lipid-transfer protein"/>
    <property type="match status" value="1"/>
</dbReference>
<dbReference type="PANTHER" id="PTHR45024:SF2">
    <property type="entry name" value="SCP2 DOMAIN-CONTAINING PROTEIN"/>
    <property type="match status" value="1"/>
</dbReference>
<dbReference type="STRING" id="35525.A0A0N8D4S7"/>
<dbReference type="InterPro" id="IPR036527">
    <property type="entry name" value="SCP2_sterol-bd_dom_sf"/>
</dbReference>
<gene>
    <name evidence="12" type="ORF">APZ42_020601</name>
</gene>
<dbReference type="PROSITE" id="PS00061">
    <property type="entry name" value="ADH_SHORT"/>
    <property type="match status" value="1"/>
</dbReference>
<reference evidence="12 13" key="1">
    <citation type="submission" date="2016-03" db="EMBL/GenBank/DDBJ databases">
        <title>EvidentialGene: Evidence-directed Construction of Genes on Genomes.</title>
        <authorList>
            <person name="Gilbert D.G."/>
            <person name="Choi J.-H."/>
            <person name="Mockaitis K."/>
            <person name="Colbourne J."/>
            <person name="Pfrender M."/>
        </authorList>
    </citation>
    <scope>NUCLEOTIDE SEQUENCE [LARGE SCALE GENOMIC DNA]</scope>
    <source>
        <strain evidence="12 13">Xinb3</strain>
        <tissue evidence="12">Complete organism</tissue>
    </source>
</reference>
<dbReference type="Gene3D" id="3.30.1050.10">
    <property type="entry name" value="SCP2 sterol-binding domain"/>
    <property type="match status" value="1"/>
</dbReference>
<dbReference type="FunFam" id="3.40.50.720:FF:000185">
    <property type="entry name" value="peroxisomal multifunctional enzyme type 2"/>
    <property type="match status" value="1"/>
</dbReference>
<evidence type="ECO:0000256" key="4">
    <source>
        <dbReference type="ARBA" id="ARBA00022832"/>
    </source>
</evidence>
<dbReference type="Pfam" id="PF01575">
    <property type="entry name" value="MaoC_dehydratas"/>
    <property type="match status" value="1"/>
</dbReference>
<keyword evidence="8" id="KW-0413">Isomerase</keyword>
<dbReference type="Pfam" id="PF22622">
    <property type="entry name" value="MFE-2_hydrat-2_N"/>
    <property type="match status" value="1"/>
</dbReference>
<evidence type="ECO:0000256" key="8">
    <source>
        <dbReference type="ARBA" id="ARBA00023235"/>
    </source>
</evidence>
<comment type="similarity">
    <text evidence="3">Belongs to the short-chain dehydrogenases/reductases (SDR) family.</text>
</comment>
<keyword evidence="6" id="KW-0443">Lipid metabolism</keyword>
<dbReference type="GO" id="GO:0005777">
    <property type="term" value="C:peroxisome"/>
    <property type="evidence" value="ECO:0007669"/>
    <property type="project" value="UniProtKB-SubCell"/>
</dbReference>
<dbReference type="CDD" id="cd05353">
    <property type="entry name" value="hydroxyacyl-CoA-like_DH_SDR_c-like"/>
    <property type="match status" value="1"/>
</dbReference>
<dbReference type="GO" id="GO:0006635">
    <property type="term" value="P:fatty acid beta-oxidation"/>
    <property type="evidence" value="ECO:0007669"/>
    <property type="project" value="UniProtKB-UniPathway"/>
</dbReference>
<keyword evidence="4" id="KW-0276">Fatty acid metabolism</keyword>
<protein>
    <recommendedName>
        <fullName evidence="10">Peroxisomal multifunctional enzyme type 2</fullName>
    </recommendedName>
</protein>
<dbReference type="InterPro" id="IPR057326">
    <property type="entry name" value="KR_dom"/>
</dbReference>
<dbReference type="Gene3D" id="3.40.50.720">
    <property type="entry name" value="NAD(P)-binding Rossmann-like Domain"/>
    <property type="match status" value="1"/>
</dbReference>
<dbReference type="Pfam" id="PF00106">
    <property type="entry name" value="adh_short"/>
    <property type="match status" value="1"/>
</dbReference>
<dbReference type="PANTHER" id="PTHR45024">
    <property type="entry name" value="DEHYDROGENASES, SHORT CHAIN"/>
    <property type="match status" value="1"/>
</dbReference>
<dbReference type="Proteomes" id="UP000076858">
    <property type="component" value="Unassembled WGS sequence"/>
</dbReference>
<keyword evidence="9" id="KW-0456">Lyase</keyword>
<dbReference type="InterPro" id="IPR002347">
    <property type="entry name" value="SDR_fam"/>
</dbReference>
<keyword evidence="13" id="KW-1185">Reference proteome</keyword>
<dbReference type="SUPFAM" id="SSF55718">
    <property type="entry name" value="SCP-like"/>
    <property type="match status" value="1"/>
</dbReference>
<dbReference type="GO" id="GO:0016853">
    <property type="term" value="F:isomerase activity"/>
    <property type="evidence" value="ECO:0007669"/>
    <property type="project" value="UniProtKB-KW"/>
</dbReference>
<evidence type="ECO:0000256" key="1">
    <source>
        <dbReference type="ARBA" id="ARBA00004275"/>
    </source>
</evidence>
<evidence type="ECO:0000256" key="10">
    <source>
        <dbReference type="ARBA" id="ARBA00073497"/>
    </source>
</evidence>